<name>A0A6G8PUF9_9ACTN</name>
<keyword evidence="3" id="KW-1185">Reference proteome</keyword>
<dbReference type="SUPFAM" id="SSF53756">
    <property type="entry name" value="UDP-Glycosyltransferase/glycogen phosphorylase"/>
    <property type="match status" value="1"/>
</dbReference>
<organism evidence="2 3">
    <name type="scientific">Rubrobacter marinus</name>
    <dbReference type="NCBI Taxonomy" id="2653852"/>
    <lineage>
        <taxon>Bacteria</taxon>
        <taxon>Bacillati</taxon>
        <taxon>Actinomycetota</taxon>
        <taxon>Rubrobacteria</taxon>
        <taxon>Rubrobacterales</taxon>
        <taxon>Rubrobacteraceae</taxon>
        <taxon>Rubrobacter</taxon>
    </lineage>
</organism>
<evidence type="ECO:0000313" key="3">
    <source>
        <dbReference type="Proteomes" id="UP000502706"/>
    </source>
</evidence>
<evidence type="ECO:0000256" key="1">
    <source>
        <dbReference type="ARBA" id="ARBA00008799"/>
    </source>
</evidence>
<accession>A0A6G8PUF9</accession>
<dbReference type="RefSeq" id="WP_166395443.1">
    <property type="nucleotide sequence ID" value="NZ_CP045121.1"/>
</dbReference>
<dbReference type="PANTHER" id="PTHR10788">
    <property type="entry name" value="TREHALOSE-6-PHOSPHATE SYNTHASE"/>
    <property type="match status" value="1"/>
</dbReference>
<gene>
    <name evidence="2" type="ORF">GBA65_03670</name>
</gene>
<dbReference type="Proteomes" id="UP000502706">
    <property type="component" value="Chromosome"/>
</dbReference>
<sequence length="499" mass="55371">MVAHGAEGGGGRDGSPIVIVSNRGPVTFSLDGSGDRTYSRGAGGLVTALNAVSRRQEGAVWIASATSDEDARVAAESREEPYEVEDLRVALVEHDADAYDLMYNTLANPLLWFVQHGLYDLPYAPALGDDTRRAWEEGYLPVNENFAAAVERVLEGNPQGGGEPIVLVHDYQLYMVPHFLRERLGEGPFVSLFVHIPWPDPEGWRVLPRYVREGVLQSLLRADVVAFHTDRYARNFVRTAREVLGVEGDEEKGVVRYEGREVWARAYPISIDPGEFEELAASDAVREQEGPVRDLPGKLLLRIDRTDLSKNVLRGFQAYGRMLERHPEMKGEVTFLAGLQPSRGDIPEYAAYAEAIHKAVEEVNEEHGTPSWTPIVLSMEDNFPRSVAAYKAYDVLLVNAVRDGMNLVAKEAAVVNEKNGVLVLSETAGAHEELGEFAVTVNPFDLDEGADAIHAALTMPEEEKKRRAEALKRQVRENTIEEWVEAQLEDITAYRKARG</sequence>
<reference evidence="2 3" key="1">
    <citation type="submission" date="2019-10" db="EMBL/GenBank/DDBJ databases">
        <title>Rubrobacter sp nov SCSIO 52915 isolated from a deep-sea sediment in the South China Sea.</title>
        <authorList>
            <person name="Chen R.W."/>
        </authorList>
    </citation>
    <scope>NUCLEOTIDE SEQUENCE [LARGE SCALE GENOMIC DNA]</scope>
    <source>
        <strain evidence="2 3">SCSIO 52915</strain>
    </source>
</reference>
<dbReference type="KEGG" id="rmar:GBA65_03670"/>
<dbReference type="EMBL" id="CP045121">
    <property type="protein sequence ID" value="QIN77762.1"/>
    <property type="molecule type" value="Genomic_DNA"/>
</dbReference>
<dbReference type="GO" id="GO:0003825">
    <property type="term" value="F:alpha,alpha-trehalose-phosphate synthase (UDP-forming) activity"/>
    <property type="evidence" value="ECO:0007669"/>
    <property type="project" value="TreeGrafter"/>
</dbReference>
<protein>
    <submittedName>
        <fullName evidence="2">Trehalose-6-phosphate synthase</fullName>
    </submittedName>
</protein>
<proteinExistence type="inferred from homology"/>
<dbReference type="Gene3D" id="3.40.50.2000">
    <property type="entry name" value="Glycogen Phosphorylase B"/>
    <property type="match status" value="2"/>
</dbReference>
<dbReference type="PANTHER" id="PTHR10788:SF106">
    <property type="entry name" value="BCDNA.GH08860"/>
    <property type="match status" value="1"/>
</dbReference>
<dbReference type="InterPro" id="IPR001830">
    <property type="entry name" value="Glyco_trans_20"/>
</dbReference>
<dbReference type="GO" id="GO:0005992">
    <property type="term" value="P:trehalose biosynthetic process"/>
    <property type="evidence" value="ECO:0007669"/>
    <property type="project" value="InterPro"/>
</dbReference>
<dbReference type="Pfam" id="PF00982">
    <property type="entry name" value="Glyco_transf_20"/>
    <property type="match status" value="1"/>
</dbReference>
<dbReference type="AlphaFoldDB" id="A0A6G8PUF9"/>
<comment type="similarity">
    <text evidence="1">Belongs to the glycosyltransferase 20 family.</text>
</comment>
<dbReference type="CDD" id="cd03788">
    <property type="entry name" value="GT20_TPS"/>
    <property type="match status" value="1"/>
</dbReference>
<evidence type="ECO:0000313" key="2">
    <source>
        <dbReference type="EMBL" id="QIN77762.1"/>
    </source>
</evidence>